<dbReference type="Proteomes" id="UP001558850">
    <property type="component" value="Unassembled WGS sequence"/>
</dbReference>
<reference evidence="1" key="1">
    <citation type="submission" date="2024-07" db="EMBL/GenBank/DDBJ databases">
        <title>A survey of Mimosa microsymbionts across Brazilian biomes reveals a high diversity of Paraburkholderia nodulating endemic species, but also that Cupriavidus is common as a symbiont of widespread species.</title>
        <authorList>
            <person name="Rouws L."/>
            <person name="Barauna A."/>
            <person name="Beukes C."/>
            <person name="Rouws J.R.C."/>
            <person name="De Faria S.M."/>
            <person name="Gross E."/>
            <person name="Bueno Dos Reis Junior F."/>
            <person name="Simon M.F."/>
            <person name="Maluk M."/>
            <person name="Odee D.W."/>
            <person name="Kenicer G."/>
            <person name="Young J.P.W."/>
            <person name="Reis V.M."/>
            <person name="Zilli J."/>
            <person name="James E.K."/>
        </authorList>
    </citation>
    <scope>NUCLEOTIDE SEQUENCE</scope>
    <source>
        <strain evidence="1">EG181B</strain>
    </source>
</reference>
<proteinExistence type="predicted"/>
<keyword evidence="2" id="KW-1185">Reference proteome</keyword>
<accession>A0ACC6U8I5</accession>
<organism evidence="1 2">
    <name type="scientific">Paraburkholderia phymatum</name>
    <dbReference type="NCBI Taxonomy" id="148447"/>
    <lineage>
        <taxon>Bacteria</taxon>
        <taxon>Pseudomonadati</taxon>
        <taxon>Pseudomonadota</taxon>
        <taxon>Betaproteobacteria</taxon>
        <taxon>Burkholderiales</taxon>
        <taxon>Burkholderiaceae</taxon>
        <taxon>Paraburkholderia</taxon>
    </lineage>
</organism>
<gene>
    <name evidence="1" type="ORF">AB4Y32_29435</name>
</gene>
<evidence type="ECO:0000313" key="1">
    <source>
        <dbReference type="EMBL" id="MEX3935867.1"/>
    </source>
</evidence>
<dbReference type="EMBL" id="JBFRCH010000024">
    <property type="protein sequence ID" value="MEX3935867.1"/>
    <property type="molecule type" value="Genomic_DNA"/>
</dbReference>
<sequence length="72" mass="7970">MLQIARQSFGAARHRYNAGVGNILELLNAQSSLSDASRQRIQALTDWRAARLQLAAKIGRLGIPELRRVEGD</sequence>
<evidence type="ECO:0000313" key="2">
    <source>
        <dbReference type="Proteomes" id="UP001558850"/>
    </source>
</evidence>
<protein>
    <submittedName>
        <fullName evidence="1">TolC family protein</fullName>
    </submittedName>
</protein>
<comment type="caution">
    <text evidence="1">The sequence shown here is derived from an EMBL/GenBank/DDBJ whole genome shotgun (WGS) entry which is preliminary data.</text>
</comment>
<name>A0ACC6U8I5_9BURK</name>